<dbReference type="InterPro" id="IPR003680">
    <property type="entry name" value="Flavodoxin_fold"/>
</dbReference>
<dbReference type="Pfam" id="PF02525">
    <property type="entry name" value="Flavodoxin_2"/>
    <property type="match status" value="1"/>
</dbReference>
<dbReference type="Proteomes" id="UP000255177">
    <property type="component" value="Unassembled WGS sequence"/>
</dbReference>
<reference evidence="5" key="1">
    <citation type="submission" date="2018-07" db="EMBL/GenBank/DDBJ databases">
        <authorList>
            <person name="Blom J."/>
        </authorList>
    </citation>
    <scope>NUCLEOTIDE SEQUENCE [LARGE SCALE GENOMIC DNA]</scope>
    <source>
        <strain evidence="5">CCOS 864</strain>
    </source>
</reference>
<evidence type="ECO:0000256" key="1">
    <source>
        <dbReference type="ARBA" id="ARBA00006252"/>
    </source>
</evidence>
<dbReference type="Gene3D" id="3.40.50.360">
    <property type="match status" value="1"/>
</dbReference>
<protein>
    <submittedName>
        <fullName evidence="4">Putative NAD(P)H oxidoreductase</fullName>
        <ecNumber evidence="4">1.6.99.-</ecNumber>
    </submittedName>
</protein>
<dbReference type="EC" id="1.6.99.-" evidence="4"/>
<organism evidence="4 5">
    <name type="scientific">Pseudomonas wadenswilerensis</name>
    <dbReference type="NCBI Taxonomy" id="1785161"/>
    <lineage>
        <taxon>Bacteria</taxon>
        <taxon>Pseudomonadati</taxon>
        <taxon>Pseudomonadota</taxon>
        <taxon>Gammaproteobacteria</taxon>
        <taxon>Pseudomonadales</taxon>
        <taxon>Pseudomonadaceae</taxon>
        <taxon>Pseudomonas</taxon>
    </lineage>
</organism>
<dbReference type="GO" id="GO:0005829">
    <property type="term" value="C:cytosol"/>
    <property type="evidence" value="ECO:0007669"/>
    <property type="project" value="TreeGrafter"/>
</dbReference>
<dbReference type="RefSeq" id="WP_115088724.1">
    <property type="nucleotide sequence ID" value="NZ_CBCSFG010000003.1"/>
</dbReference>
<evidence type="ECO:0000256" key="2">
    <source>
        <dbReference type="ARBA" id="ARBA00023002"/>
    </source>
</evidence>
<keyword evidence="2 4" id="KW-0560">Oxidoreductase</keyword>
<dbReference type="SUPFAM" id="SSF52218">
    <property type="entry name" value="Flavoproteins"/>
    <property type="match status" value="1"/>
</dbReference>
<feature type="domain" description="Flavodoxin-like fold" evidence="3">
    <location>
        <begin position="3"/>
        <end position="185"/>
    </location>
</feature>
<dbReference type="GO" id="GO:0003955">
    <property type="term" value="F:NAD(P)H dehydrogenase (quinone) activity"/>
    <property type="evidence" value="ECO:0007669"/>
    <property type="project" value="TreeGrafter"/>
</dbReference>
<comment type="similarity">
    <text evidence="1">Belongs to the NAD(P)H dehydrogenase (quinone) family.</text>
</comment>
<evidence type="ECO:0000259" key="3">
    <source>
        <dbReference type="Pfam" id="PF02525"/>
    </source>
</evidence>
<gene>
    <name evidence="4" type="ORF">CCOS864_04735</name>
</gene>
<sequence>MSKRILVILGHPSRNSFCAALSDSYITSAREQGHDVCLLELGNLAFDPILHDGYQQVQPLEPDLLHAQQLISWAEHLVFVFPVWWGGIPALLKGFFDRVLLPGFAFKYRSGSPFPAQLLKGRSADLLVSMDTPPWYYRWIYRMPALQQMRRTTLGFCGIKAKKTLTFGPIISSTDQQRETWLQQARTLARRY</sequence>
<dbReference type="AlphaFoldDB" id="A0A380T601"/>
<name>A0A380T601_9PSED</name>
<dbReference type="PANTHER" id="PTHR10204">
    <property type="entry name" value="NAD P H OXIDOREDUCTASE-RELATED"/>
    <property type="match status" value="1"/>
</dbReference>
<evidence type="ECO:0000313" key="5">
    <source>
        <dbReference type="Proteomes" id="UP000255177"/>
    </source>
</evidence>
<dbReference type="InterPro" id="IPR029039">
    <property type="entry name" value="Flavoprotein-like_sf"/>
</dbReference>
<evidence type="ECO:0000313" key="4">
    <source>
        <dbReference type="EMBL" id="SUQ65264.1"/>
    </source>
</evidence>
<dbReference type="InterPro" id="IPR051545">
    <property type="entry name" value="NAD(P)H_dehydrogenase_qn"/>
</dbReference>
<proteinExistence type="inferred from homology"/>
<dbReference type="EMBL" id="UIDD01000011">
    <property type="protein sequence ID" value="SUQ65264.1"/>
    <property type="molecule type" value="Genomic_DNA"/>
</dbReference>
<accession>A0A380T601</accession>
<keyword evidence="5" id="KW-1185">Reference proteome</keyword>
<dbReference type="PANTHER" id="PTHR10204:SF34">
    <property type="entry name" value="NAD(P)H DEHYDROGENASE [QUINONE] 1 ISOFORM 1"/>
    <property type="match status" value="1"/>
</dbReference>